<accession>A0A443RBK9</accession>
<dbReference type="GO" id="GO:0005829">
    <property type="term" value="C:cytosol"/>
    <property type="evidence" value="ECO:0007669"/>
    <property type="project" value="TreeGrafter"/>
</dbReference>
<sequence>MVEELYPYIVDDFPQLTNNLRELQKGAHELAVWALDYDHNNIQANGYWSALRIGTNLGRLLKEKYQAVREGRELPPKEIDETLILLSDYFAVALDVLKQLRDDSVANGLELHTSSVEYFVDLFGILLTLDEKMVASMYGKYCGFWLCPGSRNIMITCTTAFSVLADGFSNIFKCVFNSDYRGLVLAKLIKSADISFLKKLGFLMELPVYTTFLPYLLYGNTPEIRRELRIERQKEWSISTLNKKVHRSFDHMQWRNLKSKTIRCKFFQAQGSHHESLVFHCHGGGFVMGSPESNEVYLRDWANRLHGIPILSIDYTVSPKAKFPTALQEILDVYLWLTSRKHKVKDELGFHPKNIVLIGDSAGGNLIAALCMVLNDIRTHKHHPLDILMPKSIICIYTPFNLTLKLSPSMILASCDGFISAGVMLSCFEAYLPDISQCHSRYTNFDLSMSKNSLLSFTEYKAQLYETIKKIFETLKGFTSFGKLRKSWYLEDKHVLKPKVEKLYEFTTNPYISPICYDDFDSLSSISLHLIALHFDPFLDDNVTMARKWKGCYVTLDVIDGLQHGFLNIIPFVGEAKKASDLCLQRIIDCFNDVFSKKLNLP</sequence>
<comment type="caution">
    <text evidence="2">The sequence shown here is derived from an EMBL/GenBank/DDBJ whole genome shotgun (WGS) entry which is preliminary data.</text>
</comment>
<organism evidence="2 3">
    <name type="scientific">Dinothrombium tinctorium</name>
    <dbReference type="NCBI Taxonomy" id="1965070"/>
    <lineage>
        <taxon>Eukaryota</taxon>
        <taxon>Metazoa</taxon>
        <taxon>Ecdysozoa</taxon>
        <taxon>Arthropoda</taxon>
        <taxon>Chelicerata</taxon>
        <taxon>Arachnida</taxon>
        <taxon>Acari</taxon>
        <taxon>Acariformes</taxon>
        <taxon>Trombidiformes</taxon>
        <taxon>Prostigmata</taxon>
        <taxon>Anystina</taxon>
        <taxon>Parasitengona</taxon>
        <taxon>Trombidioidea</taxon>
        <taxon>Trombidiidae</taxon>
        <taxon>Dinothrombium</taxon>
    </lineage>
</organism>
<dbReference type="SUPFAM" id="SSF53474">
    <property type="entry name" value="alpha/beta-Hydrolases"/>
    <property type="match status" value="1"/>
</dbReference>
<dbReference type="InterPro" id="IPR013094">
    <property type="entry name" value="AB_hydrolase_3"/>
</dbReference>
<name>A0A443RBK9_9ACAR</name>
<protein>
    <submittedName>
        <fullName evidence="2">Hormone-sensitive lipase-like protein</fullName>
    </submittedName>
</protein>
<dbReference type="InterPro" id="IPR029058">
    <property type="entry name" value="AB_hydrolase_fold"/>
</dbReference>
<dbReference type="AlphaFoldDB" id="A0A443RBK9"/>
<dbReference type="GO" id="GO:0019433">
    <property type="term" value="P:triglyceride catabolic process"/>
    <property type="evidence" value="ECO:0007669"/>
    <property type="project" value="TreeGrafter"/>
</dbReference>
<evidence type="ECO:0000313" key="3">
    <source>
        <dbReference type="Proteomes" id="UP000285301"/>
    </source>
</evidence>
<dbReference type="Gene3D" id="3.40.50.1820">
    <property type="entry name" value="alpha/beta hydrolase"/>
    <property type="match status" value="1"/>
</dbReference>
<keyword evidence="3" id="KW-1185">Reference proteome</keyword>
<proteinExistence type="predicted"/>
<dbReference type="EMBL" id="NCKU01001234">
    <property type="protein sequence ID" value="RWS12668.1"/>
    <property type="molecule type" value="Genomic_DNA"/>
</dbReference>
<evidence type="ECO:0000313" key="2">
    <source>
        <dbReference type="EMBL" id="RWS12668.1"/>
    </source>
</evidence>
<gene>
    <name evidence="2" type="ORF">B4U79_07111</name>
</gene>
<reference evidence="2 3" key="1">
    <citation type="journal article" date="2018" name="Gigascience">
        <title>Genomes of trombidid mites reveal novel predicted allergens and laterally-transferred genes associated with secondary metabolism.</title>
        <authorList>
            <person name="Dong X."/>
            <person name="Chaisiri K."/>
            <person name="Xia D."/>
            <person name="Armstrong S.D."/>
            <person name="Fang Y."/>
            <person name="Donnelly M.J."/>
            <person name="Kadowaki T."/>
            <person name="McGarry J.W."/>
            <person name="Darby A.C."/>
            <person name="Makepeace B.L."/>
        </authorList>
    </citation>
    <scope>NUCLEOTIDE SEQUENCE [LARGE SCALE GENOMIC DNA]</scope>
    <source>
        <strain evidence="2">UoL-WK</strain>
    </source>
</reference>
<feature type="domain" description="Alpha/beta hydrolase fold-3" evidence="1">
    <location>
        <begin position="278"/>
        <end position="439"/>
    </location>
</feature>
<dbReference type="Pfam" id="PF07859">
    <property type="entry name" value="Abhydrolase_3"/>
    <property type="match status" value="1"/>
</dbReference>
<dbReference type="GO" id="GO:0004771">
    <property type="term" value="F:sterol ester esterase activity"/>
    <property type="evidence" value="ECO:0007669"/>
    <property type="project" value="TreeGrafter"/>
</dbReference>
<dbReference type="Proteomes" id="UP000285301">
    <property type="component" value="Unassembled WGS sequence"/>
</dbReference>
<dbReference type="OrthoDB" id="6413688at2759"/>
<dbReference type="STRING" id="1965070.A0A443RBK9"/>
<dbReference type="PANTHER" id="PTHR23025:SF3">
    <property type="entry name" value="HORMONE-SENSITIVE LIPASE"/>
    <property type="match status" value="1"/>
</dbReference>
<dbReference type="GO" id="GO:0004806">
    <property type="term" value="F:triacylglycerol lipase activity"/>
    <property type="evidence" value="ECO:0007669"/>
    <property type="project" value="TreeGrafter"/>
</dbReference>
<evidence type="ECO:0000259" key="1">
    <source>
        <dbReference type="Pfam" id="PF07859"/>
    </source>
</evidence>
<dbReference type="PANTHER" id="PTHR23025">
    <property type="entry name" value="TRIACYLGLYCEROL LIPASE"/>
    <property type="match status" value="1"/>
</dbReference>